<sequence length="433" mass="48267">MLMAALELKEVFSCLDTSDLDYKESPSMDDWKQVKTLCTYLKLLYDAANILTGSTYSTANVFFHEVVVPTFDDFTNRRSWHVNIYPEKNLQSLDSVFSDLMKVTDQDQMDLSNCYCLQFVGGTAERNDYFSGGNGPAMQQFEEYIMHQGKGFQCTALFSLLNSPICTLQYANSGTKLAVGFEYGRVAVLDISSLSVLFLKDCVSGSSSPVISIVVKAFTSIRCLINSPKHSRSKSPDDPAEGIMFILTRDTTLLLPIVSLREAFVSELSNENHPQQSFQDSDAKNEHVQTNTCSETNQQEVHLHTSSETTYPVEIVLDSLVLLCCEDALRLNSLKSVIQGDMNSIRKVNLLKPCCWTTTFKKDGKVCGLILLYQTGDIEIRSLADLEVVGENSLMAILRWSFKANMDKTMSSSDNGQITLVDIFLAFLHGSVT</sequence>
<dbReference type="OMA" id="AFTSIRC"/>
<dbReference type="AlphaFoldDB" id="A0A835D9H6"/>
<evidence type="ECO:0000313" key="3">
    <source>
        <dbReference type="Proteomes" id="UP000655225"/>
    </source>
</evidence>
<accession>A0A835D9H6</accession>
<dbReference type="GO" id="GO:0006893">
    <property type="term" value="P:Golgi to plasma membrane transport"/>
    <property type="evidence" value="ECO:0007669"/>
    <property type="project" value="TreeGrafter"/>
</dbReference>
<name>A0A835D9H6_TETSI</name>
<dbReference type="GO" id="GO:0005096">
    <property type="term" value="F:GTPase activator activity"/>
    <property type="evidence" value="ECO:0007669"/>
    <property type="project" value="TreeGrafter"/>
</dbReference>
<evidence type="ECO:0000313" key="2">
    <source>
        <dbReference type="EMBL" id="KAF8395898.1"/>
    </source>
</evidence>
<keyword evidence="3" id="KW-1185">Reference proteome</keyword>
<evidence type="ECO:0000256" key="1">
    <source>
        <dbReference type="SAM" id="MobiDB-lite"/>
    </source>
</evidence>
<dbReference type="GO" id="GO:0045159">
    <property type="term" value="F:myosin II binding"/>
    <property type="evidence" value="ECO:0007669"/>
    <property type="project" value="TreeGrafter"/>
</dbReference>
<proteinExistence type="predicted"/>
<dbReference type="EMBL" id="JABCRI010000013">
    <property type="protein sequence ID" value="KAF8395898.1"/>
    <property type="molecule type" value="Genomic_DNA"/>
</dbReference>
<dbReference type="PANTHER" id="PTHR10241:SF25">
    <property type="entry name" value="TOMOSYN, ISOFORM C"/>
    <property type="match status" value="1"/>
</dbReference>
<feature type="compositionally biased region" description="Polar residues" evidence="1">
    <location>
        <begin position="288"/>
        <end position="299"/>
    </location>
</feature>
<dbReference type="GO" id="GO:0005737">
    <property type="term" value="C:cytoplasm"/>
    <property type="evidence" value="ECO:0007669"/>
    <property type="project" value="TreeGrafter"/>
</dbReference>
<dbReference type="GO" id="GO:0019905">
    <property type="term" value="F:syntaxin binding"/>
    <property type="evidence" value="ECO:0007669"/>
    <property type="project" value="TreeGrafter"/>
</dbReference>
<feature type="region of interest" description="Disordered" evidence="1">
    <location>
        <begin position="273"/>
        <end position="299"/>
    </location>
</feature>
<dbReference type="PANTHER" id="PTHR10241">
    <property type="entry name" value="LETHAL 2 GIANT LARVAE PROTEIN"/>
    <property type="match status" value="1"/>
</dbReference>
<reference evidence="2 3" key="1">
    <citation type="submission" date="2020-04" db="EMBL/GenBank/DDBJ databases">
        <title>Plant Genome Project.</title>
        <authorList>
            <person name="Zhang R.-G."/>
        </authorList>
    </citation>
    <scope>NUCLEOTIDE SEQUENCE [LARGE SCALE GENOMIC DNA]</scope>
    <source>
        <strain evidence="2">YNK0</strain>
        <tissue evidence="2">Leaf</tissue>
    </source>
</reference>
<dbReference type="Proteomes" id="UP000655225">
    <property type="component" value="Unassembled WGS sequence"/>
</dbReference>
<organism evidence="2 3">
    <name type="scientific">Tetracentron sinense</name>
    <name type="common">Spur-leaf</name>
    <dbReference type="NCBI Taxonomy" id="13715"/>
    <lineage>
        <taxon>Eukaryota</taxon>
        <taxon>Viridiplantae</taxon>
        <taxon>Streptophyta</taxon>
        <taxon>Embryophyta</taxon>
        <taxon>Tracheophyta</taxon>
        <taxon>Spermatophyta</taxon>
        <taxon>Magnoliopsida</taxon>
        <taxon>Trochodendrales</taxon>
        <taxon>Trochodendraceae</taxon>
        <taxon>Tetracentron</taxon>
    </lineage>
</organism>
<protein>
    <submittedName>
        <fullName evidence="2">Uncharacterized protein</fullName>
    </submittedName>
</protein>
<dbReference type="GO" id="GO:0005886">
    <property type="term" value="C:plasma membrane"/>
    <property type="evidence" value="ECO:0007669"/>
    <property type="project" value="TreeGrafter"/>
</dbReference>
<comment type="caution">
    <text evidence="2">The sequence shown here is derived from an EMBL/GenBank/DDBJ whole genome shotgun (WGS) entry which is preliminary data.</text>
</comment>
<dbReference type="GO" id="GO:0006887">
    <property type="term" value="P:exocytosis"/>
    <property type="evidence" value="ECO:0007669"/>
    <property type="project" value="TreeGrafter"/>
</dbReference>
<dbReference type="OrthoDB" id="19944at2759"/>
<gene>
    <name evidence="2" type="ORF">HHK36_019853</name>
</gene>